<feature type="region of interest" description="Disordered" evidence="1">
    <location>
        <begin position="89"/>
        <end position="109"/>
    </location>
</feature>
<name>A0A836KZH9_9TRYP</name>
<feature type="region of interest" description="Disordered" evidence="1">
    <location>
        <begin position="267"/>
        <end position="307"/>
    </location>
</feature>
<dbReference type="KEGG" id="phet:94287625"/>
<dbReference type="GeneID" id="94287625"/>
<evidence type="ECO:0000313" key="2">
    <source>
        <dbReference type="EMBL" id="KAG5492921.1"/>
    </source>
</evidence>
<comment type="caution">
    <text evidence="2">The sequence shown here is derived from an EMBL/GenBank/DDBJ whole genome shotgun (WGS) entry which is preliminary data.</text>
</comment>
<feature type="compositionally biased region" description="Polar residues" evidence="1">
    <location>
        <begin position="606"/>
        <end position="616"/>
    </location>
</feature>
<feature type="region of interest" description="Disordered" evidence="1">
    <location>
        <begin position="142"/>
        <end position="161"/>
    </location>
</feature>
<dbReference type="EMBL" id="JAFJZO010000035">
    <property type="protein sequence ID" value="KAG5492921.1"/>
    <property type="molecule type" value="Genomic_DNA"/>
</dbReference>
<dbReference type="AlphaFoldDB" id="A0A836KZH9"/>
<organism evidence="2 3">
    <name type="scientific">Porcisia hertigi</name>
    <dbReference type="NCBI Taxonomy" id="2761500"/>
    <lineage>
        <taxon>Eukaryota</taxon>
        <taxon>Discoba</taxon>
        <taxon>Euglenozoa</taxon>
        <taxon>Kinetoplastea</taxon>
        <taxon>Metakinetoplastina</taxon>
        <taxon>Trypanosomatida</taxon>
        <taxon>Trypanosomatidae</taxon>
        <taxon>Leishmaniinae</taxon>
        <taxon>Porcisia</taxon>
    </lineage>
</organism>
<dbReference type="OrthoDB" id="273833at2759"/>
<keyword evidence="3" id="KW-1185">Reference proteome</keyword>
<feature type="compositionally biased region" description="Polar residues" evidence="1">
    <location>
        <begin position="94"/>
        <end position="107"/>
    </location>
</feature>
<dbReference type="Proteomes" id="UP000674318">
    <property type="component" value="Chromosome 35"/>
</dbReference>
<protein>
    <submittedName>
        <fullName evidence="2">Uncharacterized protein</fullName>
    </submittedName>
</protein>
<feature type="region of interest" description="Disordered" evidence="1">
    <location>
        <begin position="440"/>
        <end position="485"/>
    </location>
</feature>
<reference evidence="2 3" key="1">
    <citation type="submission" date="2021-02" db="EMBL/GenBank/DDBJ databases">
        <title>Porcisia hertigi Genome sequencing and assembly.</title>
        <authorList>
            <person name="Almutairi H."/>
            <person name="Gatherer D."/>
        </authorList>
    </citation>
    <scope>NUCLEOTIDE SEQUENCE [LARGE SCALE GENOMIC DNA]</scope>
    <source>
        <strain evidence="2 3">C119</strain>
    </source>
</reference>
<dbReference type="RefSeq" id="XP_067753705.1">
    <property type="nucleotide sequence ID" value="XM_067897548.1"/>
</dbReference>
<sequence>MTSNPYIARHYGGSMEVMSNGREDEVDAEVGYRRFPAAQHMTHTFFSPAKGRGAPSTAVVSSLGINNAYKASTPDARETVSLHEGLVLDEFPSRPQTPRHASSNTSLPPLLPAERLSLVHSDSLRDRSAELHRECVKALTNSSTSLSGDREGQGIKAAPSSGKTHISFDFNVLEATRQDTASGQVNRSATVPTGTIDPARGGCPTSDEAVLMVTSQKSLGVAQSKSSTADTPLAAPEAVGNTTVNETLHRLRDALAQAQFVLNKSPLPGAAGALPPPPPLMSHGLEEQPQPQSLAGPPAMASTFSPRDKKTTSQHLLDDVSPLANTPAPLEAFSPVERRVGLTAEMPFRASFADTTGMVGVPDETCFMILCAVAHPSAIMARRIRRRGPTASTAQEGQGFSGDHSPFGVGPETSSRHAAPHRIAEVRSPPAAVSGVVLAEPTTASRQPQTSSSPNTDREGHPSFRVSTRGSAPKRSSKHHQHEDTSLLPGLAEFLRAGNPYGFSSLSAVAHTKPPAPLRATASARGLRRGLGHSSASAVTATAVVGHPASLSFPRSSSGAVQSTTDHAMTMSSLPPYAQREDSTAVVDVSPRRRSTSTRRVDSMPSYAQPTVSWLSKGSEASADVFPMSRVASPQTSPLKDPATASRDGAPNEGVLL</sequence>
<feature type="compositionally biased region" description="Polar residues" evidence="1">
    <location>
        <begin position="442"/>
        <end position="455"/>
    </location>
</feature>
<feature type="region of interest" description="Disordered" evidence="1">
    <location>
        <begin position="179"/>
        <end position="202"/>
    </location>
</feature>
<accession>A0A836KZH9</accession>
<feature type="compositionally biased region" description="Polar residues" evidence="1">
    <location>
        <begin position="179"/>
        <end position="193"/>
    </location>
</feature>
<gene>
    <name evidence="2" type="ORF">JKF63_01501</name>
</gene>
<evidence type="ECO:0000256" key="1">
    <source>
        <dbReference type="SAM" id="MobiDB-lite"/>
    </source>
</evidence>
<feature type="region of interest" description="Disordered" evidence="1">
    <location>
        <begin position="572"/>
        <end position="657"/>
    </location>
</feature>
<proteinExistence type="predicted"/>
<evidence type="ECO:0000313" key="3">
    <source>
        <dbReference type="Proteomes" id="UP000674318"/>
    </source>
</evidence>
<feature type="region of interest" description="Disordered" evidence="1">
    <location>
        <begin position="386"/>
        <end position="421"/>
    </location>
</feature>